<evidence type="ECO:0000256" key="2">
    <source>
        <dbReference type="ARBA" id="ARBA00005228"/>
    </source>
</evidence>
<feature type="domain" description="Peptidase S9A N-terminal" evidence="11">
    <location>
        <begin position="32"/>
        <end position="432"/>
    </location>
</feature>
<evidence type="ECO:0000256" key="3">
    <source>
        <dbReference type="ARBA" id="ARBA00022670"/>
    </source>
</evidence>
<keyword evidence="13" id="KW-1185">Reference proteome</keyword>
<name>A0A562KSP6_9FLAO</name>
<dbReference type="Pfam" id="PF02897">
    <property type="entry name" value="Peptidase_S9_N"/>
    <property type="match status" value="1"/>
</dbReference>
<dbReference type="PRINTS" id="PR00862">
    <property type="entry name" value="PROLIGOPTASE"/>
</dbReference>
<reference evidence="12 13" key="1">
    <citation type="journal article" date="2015" name="Stand. Genomic Sci.">
        <title>Genomic Encyclopedia of Bacterial and Archaeal Type Strains, Phase III: the genomes of soil and plant-associated and newly described type strains.</title>
        <authorList>
            <person name="Whitman W.B."/>
            <person name="Woyke T."/>
            <person name="Klenk H.P."/>
            <person name="Zhou Y."/>
            <person name="Lilburn T.G."/>
            <person name="Beck B.J."/>
            <person name="De Vos P."/>
            <person name="Vandamme P."/>
            <person name="Eisen J.A."/>
            <person name="Garrity G."/>
            <person name="Hugenholtz P."/>
            <person name="Kyrpides N.C."/>
        </authorList>
    </citation>
    <scope>NUCLEOTIDE SEQUENCE [LARGE SCALE GENOMIC DNA]</scope>
    <source>
        <strain evidence="12 13">CGMCC 1.6844</strain>
    </source>
</reference>
<evidence type="ECO:0000256" key="9">
    <source>
        <dbReference type="ARBA" id="ARBA00081187"/>
    </source>
</evidence>
<organism evidence="12 13">
    <name type="scientific">Flavobacterium cheniae</name>
    <dbReference type="NCBI Taxonomy" id="295428"/>
    <lineage>
        <taxon>Bacteria</taxon>
        <taxon>Pseudomonadati</taxon>
        <taxon>Bacteroidota</taxon>
        <taxon>Flavobacteriia</taxon>
        <taxon>Flavobacteriales</taxon>
        <taxon>Flavobacteriaceae</taxon>
        <taxon>Flavobacterium</taxon>
    </lineage>
</organism>
<dbReference type="GO" id="GO:0006508">
    <property type="term" value="P:proteolysis"/>
    <property type="evidence" value="ECO:0007669"/>
    <property type="project" value="UniProtKB-KW"/>
</dbReference>
<proteinExistence type="inferred from homology"/>
<keyword evidence="3" id="KW-0645">Protease</keyword>
<dbReference type="FunFam" id="3.40.50.1820:FF:000005">
    <property type="entry name" value="Prolyl endopeptidase"/>
    <property type="match status" value="1"/>
</dbReference>
<dbReference type="PANTHER" id="PTHR11757:SF19">
    <property type="entry name" value="PROLYL ENDOPEPTIDASE-LIKE"/>
    <property type="match status" value="1"/>
</dbReference>
<comment type="subcellular location">
    <subcellularLocation>
        <location evidence="1">Periplasm</location>
    </subcellularLocation>
</comment>
<dbReference type="InterPro" id="IPR023302">
    <property type="entry name" value="Pept_S9A_N"/>
</dbReference>
<evidence type="ECO:0000256" key="1">
    <source>
        <dbReference type="ARBA" id="ARBA00004418"/>
    </source>
</evidence>
<dbReference type="SUPFAM" id="SSF53474">
    <property type="entry name" value="alpha/beta-Hydrolases"/>
    <property type="match status" value="1"/>
</dbReference>
<evidence type="ECO:0000313" key="12">
    <source>
        <dbReference type="EMBL" id="TWH98285.1"/>
    </source>
</evidence>
<evidence type="ECO:0000256" key="8">
    <source>
        <dbReference type="ARBA" id="ARBA00060121"/>
    </source>
</evidence>
<dbReference type="InterPro" id="IPR001375">
    <property type="entry name" value="Peptidase_S9_cat"/>
</dbReference>
<evidence type="ECO:0000256" key="7">
    <source>
        <dbReference type="ARBA" id="ARBA00022825"/>
    </source>
</evidence>
<dbReference type="RefSeq" id="WP_162845021.1">
    <property type="nucleotide sequence ID" value="NZ_SNZC01000001.1"/>
</dbReference>
<dbReference type="InterPro" id="IPR002470">
    <property type="entry name" value="Peptidase_S9A"/>
</dbReference>
<dbReference type="GO" id="GO:0042597">
    <property type="term" value="C:periplasmic space"/>
    <property type="evidence" value="ECO:0007669"/>
    <property type="project" value="UniProtKB-SubCell"/>
</dbReference>
<comment type="similarity">
    <text evidence="2">Belongs to the peptidase S9A family.</text>
</comment>
<sequence>MKKITYFLLGCVIFAPVHSQNKTKKMSDKLQPPVAKIVPKTLEKHGDKRIDNYYWLNERENPEVIDYLNKENEYYQKSTAHTKQFQDELFLEMKGRIKEDDSSVPYLYNGYYYITRFEKGKDYPIYSRKKGSLDAKEEIMFDCNEMAKGHAYFNLSGLNVSEDNKWVAFGVDLVSRRQYTIQIKNLETGEILPVKIENTSGGSTWAGDNKTLFYTRNDQQTLRSDKIYKHSLGTESSADILVFHEKDDTFNTFVYKEKSKKYLVIGSSSTLTSEYQILESKNPNGEFRVFQKRTRGLEYSISHYGDSFYIVTNKDKATNFKLMKTPETATSAENWKDLIGHRKDVLLEGIEIFRDYLVVEERSNGLNKIQIRPWNGKGEYYLPFESETYTAYTTTNVDFDTEILRYGYQSMATPSSVIDFNMSTQEKKVLKELEVLGGKFDKNNYIEERIWATATDGTKVPISIVYRKGIKKDGKNPLLLYAYGSYGATMDPYFSSTRLSLLDRGFIYAIAHIRGGEDLGREWYENGKLLKKINTFTDFIDCSKFVIAEKYTSAAHLYAEGGSAGGLLMGAIVNMAPELYNGVIAQVPFVDVVTTMLDDTIPLTTGEYDEWGNPNEKVFYDYMLSYSPYDQVKKQDYPNMYVSTGLHDSQVQYFEPAKWVAKLRVMKTNDKQLFLDTNMDAGHGGASGRFEALKELAKEFTFLLDLEKIKK</sequence>
<comment type="caution">
    <text evidence="12">The sequence shown here is derived from an EMBL/GenBank/DDBJ whole genome shotgun (WGS) entry which is preliminary data.</text>
</comment>
<protein>
    <recommendedName>
        <fullName evidence="9">Proline-specific endopeptidase</fullName>
    </recommendedName>
</protein>
<dbReference type="Proteomes" id="UP000315312">
    <property type="component" value="Unassembled WGS sequence"/>
</dbReference>
<keyword evidence="5" id="KW-0574">Periplasm</keyword>
<evidence type="ECO:0000259" key="10">
    <source>
        <dbReference type="Pfam" id="PF00326"/>
    </source>
</evidence>
<keyword evidence="6" id="KW-0378">Hydrolase</keyword>
<dbReference type="SUPFAM" id="SSF50993">
    <property type="entry name" value="Peptidase/esterase 'gauge' domain"/>
    <property type="match status" value="1"/>
</dbReference>
<evidence type="ECO:0000313" key="13">
    <source>
        <dbReference type="Proteomes" id="UP000315312"/>
    </source>
</evidence>
<evidence type="ECO:0000256" key="4">
    <source>
        <dbReference type="ARBA" id="ARBA00022729"/>
    </source>
</evidence>
<feature type="domain" description="Peptidase S9 prolyl oligopeptidase catalytic" evidence="10">
    <location>
        <begin position="493"/>
        <end position="705"/>
    </location>
</feature>
<dbReference type="Pfam" id="PF00326">
    <property type="entry name" value="Peptidase_S9"/>
    <property type="match status" value="1"/>
</dbReference>
<evidence type="ECO:0000256" key="5">
    <source>
        <dbReference type="ARBA" id="ARBA00022764"/>
    </source>
</evidence>
<keyword evidence="4" id="KW-0732">Signal</keyword>
<dbReference type="Gene3D" id="2.130.10.120">
    <property type="entry name" value="Prolyl oligopeptidase, N-terminal domain"/>
    <property type="match status" value="1"/>
</dbReference>
<dbReference type="GO" id="GO:0004252">
    <property type="term" value="F:serine-type endopeptidase activity"/>
    <property type="evidence" value="ECO:0007669"/>
    <property type="project" value="InterPro"/>
</dbReference>
<comment type="function">
    <text evidence="8">Cleaves peptide bonds on the C-terminal side of prolyl residues within peptides that are up to approximately 30 amino acids long. Has an absolute requirement for an X-Pro bond in the trans configuration immediately preceding the Pro-Y scissible bond.</text>
</comment>
<dbReference type="EMBL" id="VLKM01000001">
    <property type="protein sequence ID" value="TWH98285.1"/>
    <property type="molecule type" value="Genomic_DNA"/>
</dbReference>
<dbReference type="Gene3D" id="3.40.50.1820">
    <property type="entry name" value="alpha/beta hydrolase"/>
    <property type="match status" value="1"/>
</dbReference>
<evidence type="ECO:0000259" key="11">
    <source>
        <dbReference type="Pfam" id="PF02897"/>
    </source>
</evidence>
<evidence type="ECO:0000256" key="6">
    <source>
        <dbReference type="ARBA" id="ARBA00022801"/>
    </source>
</evidence>
<gene>
    <name evidence="12" type="ORF">IP97_00234</name>
</gene>
<accession>A0A562KSP6</accession>
<dbReference type="InterPro" id="IPR029058">
    <property type="entry name" value="AB_hydrolase_fold"/>
</dbReference>
<keyword evidence="7" id="KW-0720">Serine protease</keyword>
<dbReference type="AlphaFoldDB" id="A0A562KSP6"/>
<dbReference type="PANTHER" id="PTHR11757">
    <property type="entry name" value="PROTEASE FAMILY S9A OLIGOPEPTIDASE"/>
    <property type="match status" value="1"/>
</dbReference>
<dbReference type="InterPro" id="IPR051543">
    <property type="entry name" value="Serine_Peptidase_S9A"/>
</dbReference>